<keyword evidence="2" id="KW-1185">Reference proteome</keyword>
<evidence type="ECO:0000313" key="2">
    <source>
        <dbReference type="Proteomes" id="UP000748752"/>
    </source>
</evidence>
<proteinExistence type="predicted"/>
<name>A0ABS1CDE7_9GAMM</name>
<dbReference type="Proteomes" id="UP000748752">
    <property type="component" value="Unassembled WGS sequence"/>
</dbReference>
<gene>
    <name evidence="1" type="ORF">CKO31_01785</name>
</gene>
<accession>A0ABS1CDE7</accession>
<organism evidence="1 2">
    <name type="scientific">Thiohalocapsa halophila</name>
    <dbReference type="NCBI Taxonomy" id="69359"/>
    <lineage>
        <taxon>Bacteria</taxon>
        <taxon>Pseudomonadati</taxon>
        <taxon>Pseudomonadota</taxon>
        <taxon>Gammaproteobacteria</taxon>
        <taxon>Chromatiales</taxon>
        <taxon>Chromatiaceae</taxon>
        <taxon>Thiohalocapsa</taxon>
    </lineage>
</organism>
<dbReference type="EMBL" id="NRRV01000002">
    <property type="protein sequence ID" value="MBK1629486.1"/>
    <property type="molecule type" value="Genomic_DNA"/>
</dbReference>
<protein>
    <submittedName>
        <fullName evidence="1">Uncharacterized protein</fullName>
    </submittedName>
</protein>
<reference evidence="1 2" key="1">
    <citation type="journal article" date="2020" name="Microorganisms">
        <title>Osmotic Adaptation and Compatible Solute Biosynthesis of Phototrophic Bacteria as Revealed from Genome Analyses.</title>
        <authorList>
            <person name="Imhoff J.F."/>
            <person name="Rahn T."/>
            <person name="Kunzel S."/>
            <person name="Keller A."/>
            <person name="Neulinger S.C."/>
        </authorList>
    </citation>
    <scope>NUCLEOTIDE SEQUENCE [LARGE SCALE GENOMIC DNA]</scope>
    <source>
        <strain evidence="1 2">DSM 6210</strain>
    </source>
</reference>
<evidence type="ECO:0000313" key="1">
    <source>
        <dbReference type="EMBL" id="MBK1629486.1"/>
    </source>
</evidence>
<comment type="caution">
    <text evidence="1">The sequence shown here is derived from an EMBL/GenBank/DDBJ whole genome shotgun (WGS) entry which is preliminary data.</text>
</comment>
<sequence>MQRAEGFVAARRPRRLSALTVEEVTAFFPRYAREKHLTDCQCRQTVDALQLLVVDLAQSGAAREVDREYF</sequence>